<dbReference type="InterPro" id="IPR028098">
    <property type="entry name" value="Glyco_trans_4-like_N"/>
</dbReference>
<gene>
    <name evidence="2" type="ORF">SADO_15574</name>
</gene>
<proteinExistence type="predicted"/>
<evidence type="ECO:0000259" key="1">
    <source>
        <dbReference type="Pfam" id="PF13579"/>
    </source>
</evidence>
<evidence type="ECO:0000313" key="2">
    <source>
        <dbReference type="EMBL" id="MES1930681.1"/>
    </source>
</evidence>
<evidence type="ECO:0000313" key="3">
    <source>
        <dbReference type="Proteomes" id="UP001460888"/>
    </source>
</evidence>
<sequence length="411" mass="45819">MKNALFIAYDFPPSSSSTGQLRTLAFCRHLPDFGWQPAVLTATANAYPRIDRSSLAAIPDATEVARAFAFDAKKVMGLRGNYPVWVAQPDRWWSWWFAGVIRGLAAIRRHKPQVIWSTYPITTAHLIGLTLHRLTGLPWIADFRDPVGTSVLKSPLTDRTRAWVERATVAHCARGVFTTRGAAELYRQRFPEKTDATWQVIPNGYDEGDFSDLADAAPPAASGRPVKLLHSGVLYREHRDPQAFFVALAKLKAEGLVRADNLVVVLRASGNEAHYDSVIRSMGIEDIVRLEPAIPYREALAEQMGADGLLLWQGERYNRQIPAKVYEYFRTGRPMLALVEPGGDTANLVDDMIDGAYAPMNDADRIREQLMQFLTSIRSGCDKYKISPDKVSGFSRRGGARQLAEIFNTLA</sequence>
<dbReference type="EMBL" id="APND01000005">
    <property type="protein sequence ID" value="MES1930681.1"/>
    <property type="molecule type" value="Genomic_DNA"/>
</dbReference>
<dbReference type="Gene3D" id="3.40.50.2000">
    <property type="entry name" value="Glycogen Phosphorylase B"/>
    <property type="match status" value="2"/>
</dbReference>
<organism evidence="2 3">
    <name type="scientific">Salinisphaera dokdonensis CL-ES53</name>
    <dbReference type="NCBI Taxonomy" id="1304272"/>
    <lineage>
        <taxon>Bacteria</taxon>
        <taxon>Pseudomonadati</taxon>
        <taxon>Pseudomonadota</taxon>
        <taxon>Gammaproteobacteria</taxon>
        <taxon>Salinisphaerales</taxon>
        <taxon>Salinisphaeraceae</taxon>
        <taxon>Salinisphaera</taxon>
    </lineage>
</organism>
<accession>A0ABV2B483</accession>
<comment type="caution">
    <text evidence="2">The sequence shown here is derived from an EMBL/GenBank/DDBJ whole genome shotgun (WGS) entry which is preliminary data.</text>
</comment>
<feature type="domain" description="Glycosyltransferase subfamily 4-like N-terminal" evidence="1">
    <location>
        <begin position="22"/>
        <end position="204"/>
    </location>
</feature>
<dbReference type="RefSeq" id="WP_353113110.1">
    <property type="nucleotide sequence ID" value="NZ_APND01000005.1"/>
</dbReference>
<reference evidence="2 3" key="1">
    <citation type="submission" date="2013-03" db="EMBL/GenBank/DDBJ databases">
        <title>Salinisphaera dokdonensis CL-ES53 Genome Sequencing.</title>
        <authorList>
            <person name="Li C."/>
            <person name="Lai Q."/>
            <person name="Shao Z."/>
        </authorList>
    </citation>
    <scope>NUCLEOTIDE SEQUENCE [LARGE SCALE GENOMIC DNA]</scope>
    <source>
        <strain evidence="2 3">CL-ES53</strain>
    </source>
</reference>
<keyword evidence="3" id="KW-1185">Reference proteome</keyword>
<dbReference type="SUPFAM" id="SSF53756">
    <property type="entry name" value="UDP-Glycosyltransferase/glycogen phosphorylase"/>
    <property type="match status" value="1"/>
</dbReference>
<dbReference type="Pfam" id="PF13579">
    <property type="entry name" value="Glyco_trans_4_4"/>
    <property type="match status" value="1"/>
</dbReference>
<dbReference type="Proteomes" id="UP001460888">
    <property type="component" value="Unassembled WGS sequence"/>
</dbReference>
<name>A0ABV2B483_9GAMM</name>
<protein>
    <recommendedName>
        <fullName evidence="1">Glycosyltransferase subfamily 4-like N-terminal domain-containing protein</fullName>
    </recommendedName>
</protein>